<dbReference type="AlphaFoldDB" id="A0A1B8ACR5"/>
<feature type="compositionally biased region" description="Polar residues" evidence="1">
    <location>
        <begin position="152"/>
        <end position="183"/>
    </location>
</feature>
<proteinExistence type="predicted"/>
<evidence type="ECO:0000313" key="2">
    <source>
        <dbReference type="EMBL" id="OBS18271.1"/>
    </source>
</evidence>
<name>A0A1B8ACR5_FUSPO</name>
<feature type="compositionally biased region" description="Low complexity" evidence="1">
    <location>
        <begin position="301"/>
        <end position="310"/>
    </location>
</feature>
<feature type="compositionally biased region" description="Polar residues" evidence="1">
    <location>
        <begin position="1"/>
        <end position="17"/>
    </location>
</feature>
<feature type="compositionally biased region" description="Polar residues" evidence="1">
    <location>
        <begin position="364"/>
        <end position="373"/>
    </location>
</feature>
<evidence type="ECO:0000313" key="3">
    <source>
        <dbReference type="Proteomes" id="UP000091967"/>
    </source>
</evidence>
<dbReference type="Proteomes" id="UP000091967">
    <property type="component" value="Unassembled WGS sequence"/>
</dbReference>
<reference evidence="2 3" key="1">
    <citation type="submission" date="2016-06" db="EMBL/GenBank/DDBJ databases">
        <title>Living apart together: crosstalk between the core and supernumerary genomes in a fungal plant pathogen.</title>
        <authorList>
            <person name="Vanheule A."/>
            <person name="Audenaert K."/>
            <person name="Warris S."/>
            <person name="Van De Geest H."/>
            <person name="Schijlen E."/>
            <person name="Hofte M."/>
            <person name="De Saeger S."/>
            <person name="Haesaert G."/>
            <person name="Waalwijk C."/>
            <person name="Van Der Lee T."/>
        </authorList>
    </citation>
    <scope>NUCLEOTIDE SEQUENCE [LARGE SCALE GENOMIC DNA]</scope>
    <source>
        <strain evidence="2 3">2516</strain>
    </source>
</reference>
<comment type="caution">
    <text evidence="2">The sequence shown here is derived from an EMBL/GenBank/DDBJ whole genome shotgun (WGS) entry which is preliminary data.</text>
</comment>
<feature type="compositionally biased region" description="Polar residues" evidence="1">
    <location>
        <begin position="425"/>
        <end position="441"/>
    </location>
</feature>
<feature type="compositionally biased region" description="Low complexity" evidence="1">
    <location>
        <begin position="125"/>
        <end position="139"/>
    </location>
</feature>
<evidence type="ECO:0000256" key="1">
    <source>
        <dbReference type="SAM" id="MobiDB-lite"/>
    </source>
</evidence>
<feature type="compositionally biased region" description="Low complexity" evidence="1">
    <location>
        <begin position="395"/>
        <end position="411"/>
    </location>
</feature>
<keyword evidence="3" id="KW-1185">Reference proteome</keyword>
<gene>
    <name evidence="2" type="ORF">FPOA_09998</name>
</gene>
<sequence>MLNTNSLQPPKTGSSRWSKALPDVPGPNDPSFYDDYYEEASPRLPPAKELPPPPPRSTSIGSANPKSLPPSLPPLHLLSVNFPPSGPPKMAIPRRPIGKLSANPPPLPQKESQLPSPSQTPPSPSDSLSSILSAYSHSSGESLVRSPDEANRSTLQSDANTSTSHQVPPANTKTGTLESAPTRQHQFQQHQHQQYDAPKLPAKDFRPPPLPSKNTKYHLPATPAPIRKPVPEKKSPELNSPSSQSQSQPQPQQQQQPQLWRRRSSKTDRGIELPDLTLVSSHGSTAATQPTVAQPPPVQQQPPSVSTAPTWQPGSTNPAAPAGQDIRQAPAAEQVLESPTMGGNSSKLNRLRDKLQFHRRGKSSSDTTKSPTQRYGAHRPPTPEYQKEDIKTPIVDSVVSPLSPASSPEPVAQVSPELPDDIPQISPQHQNQEPLRNTGSITRKAISAPKLSSPEQDKPFSESLDLKNVSPPVGSLPSPLTDSKGSGSSSSDTAVHQVQPPVEVPSRFPPRDSSTRSNALPRQLSAEHDPRLVSSDSQGPLYRGRDGTLYPEMKVMQEYDPQVAYFPKQSENPIVDGTIFKAPPLKKSHFSCYHGHKTMNRRTNRYYPLTCQTCDKSDVEDRWTCTFCHLRICEPCVKKLHNNSNDLRRMVDTLQLTA</sequence>
<dbReference type="OMA" id="WQPGSTN"/>
<protein>
    <submittedName>
        <fullName evidence="2">Uncharacterized protein</fullName>
    </submittedName>
</protein>
<feature type="compositionally biased region" description="Low complexity" evidence="1">
    <location>
        <begin position="240"/>
        <end position="258"/>
    </location>
</feature>
<feature type="compositionally biased region" description="Low complexity" evidence="1">
    <location>
        <begin position="469"/>
        <end position="491"/>
    </location>
</feature>
<organism evidence="2 3">
    <name type="scientific">Fusarium poae</name>
    <dbReference type="NCBI Taxonomy" id="36050"/>
    <lineage>
        <taxon>Eukaryota</taxon>
        <taxon>Fungi</taxon>
        <taxon>Dikarya</taxon>
        <taxon>Ascomycota</taxon>
        <taxon>Pezizomycotina</taxon>
        <taxon>Sordariomycetes</taxon>
        <taxon>Hypocreomycetidae</taxon>
        <taxon>Hypocreales</taxon>
        <taxon>Nectriaceae</taxon>
        <taxon>Fusarium</taxon>
    </lineage>
</organism>
<accession>A0A1B8ACR5</accession>
<dbReference type="EMBL" id="LYXU01000004">
    <property type="protein sequence ID" value="OBS18271.1"/>
    <property type="molecule type" value="Genomic_DNA"/>
</dbReference>
<feature type="compositionally biased region" description="Low complexity" evidence="1">
    <location>
        <begin position="184"/>
        <end position="194"/>
    </location>
</feature>
<feature type="region of interest" description="Disordered" evidence="1">
    <location>
        <begin position="1"/>
        <end position="546"/>
    </location>
</feature>
<feature type="compositionally biased region" description="Pro residues" evidence="1">
    <location>
        <begin position="43"/>
        <end position="56"/>
    </location>
</feature>